<dbReference type="NCBIfam" id="TIGR01598">
    <property type="entry name" value="holin_phiLC3"/>
    <property type="match status" value="1"/>
</dbReference>
<proteinExistence type="predicted"/>
<reference evidence="2 3" key="1">
    <citation type="journal article" date="2010" name="Int. J. Syst. Evol. Microbiol.">
        <title>Bacillus horneckiae sp. nov., isolated from a spacecraft-assembly clean room.</title>
        <authorList>
            <person name="Vaishampayan P."/>
            <person name="Probst A."/>
            <person name="Krishnamurthi S."/>
            <person name="Ghosh S."/>
            <person name="Osman S."/>
            <person name="McDowall A."/>
            <person name="Ruckmani A."/>
            <person name="Mayilraj S."/>
            <person name="Venkateswaran K."/>
        </authorList>
    </citation>
    <scope>NUCLEOTIDE SEQUENCE [LARGE SCALE GENOMIC DNA]</scope>
    <source>
        <strain evidence="3">1PO1SC</strain>
    </source>
</reference>
<evidence type="ECO:0000313" key="3">
    <source>
        <dbReference type="Proteomes" id="UP000233343"/>
    </source>
</evidence>
<evidence type="ECO:0000313" key="2">
    <source>
        <dbReference type="EMBL" id="PKG27671.1"/>
    </source>
</evidence>
<comment type="caution">
    <text evidence="2">The sequence shown here is derived from an EMBL/GenBank/DDBJ whole genome shotgun (WGS) entry which is preliminary data.</text>
</comment>
<evidence type="ECO:0000256" key="1">
    <source>
        <dbReference type="SAM" id="Phobius"/>
    </source>
</evidence>
<name>A0A2N0ZDT1_9BACI</name>
<dbReference type="InterPro" id="IPR006485">
    <property type="entry name" value="Phage-like_holin"/>
</dbReference>
<keyword evidence="1" id="KW-0812">Transmembrane</keyword>
<keyword evidence="1" id="KW-1133">Transmembrane helix</keyword>
<feature type="transmembrane region" description="Helical" evidence="1">
    <location>
        <begin position="12"/>
        <end position="31"/>
    </location>
</feature>
<gene>
    <name evidence="2" type="ORF">CWS20_17610</name>
</gene>
<protein>
    <submittedName>
        <fullName evidence="2">Phage holin</fullName>
    </submittedName>
</protein>
<dbReference type="RefSeq" id="WP_066190019.1">
    <property type="nucleotide sequence ID" value="NZ_JAFDQP010000001.1"/>
</dbReference>
<organism evidence="2 3">
    <name type="scientific">Cytobacillus horneckiae</name>
    <dbReference type="NCBI Taxonomy" id="549687"/>
    <lineage>
        <taxon>Bacteria</taxon>
        <taxon>Bacillati</taxon>
        <taxon>Bacillota</taxon>
        <taxon>Bacilli</taxon>
        <taxon>Bacillales</taxon>
        <taxon>Bacillaceae</taxon>
        <taxon>Cytobacillus</taxon>
    </lineage>
</organism>
<dbReference type="EMBL" id="PISD01000039">
    <property type="protein sequence ID" value="PKG27671.1"/>
    <property type="molecule type" value="Genomic_DNA"/>
</dbReference>
<keyword evidence="1" id="KW-0472">Membrane</keyword>
<feature type="transmembrane region" description="Helical" evidence="1">
    <location>
        <begin position="43"/>
        <end position="64"/>
    </location>
</feature>
<sequence>MINWKIRLKNPVFCLQVLFSFLIPMMGYYGLTMQEMTTWESLITLIAEAISNPYILFISILSVANAINDPTTRGLEDSDQAKRYQWPR</sequence>
<dbReference type="AlphaFoldDB" id="A0A2N0ZDT1"/>
<keyword evidence="3" id="KW-1185">Reference proteome</keyword>
<dbReference type="Pfam" id="PF04531">
    <property type="entry name" value="Phage_holin_1"/>
    <property type="match status" value="1"/>
</dbReference>
<accession>A0A2N0ZDT1</accession>
<dbReference type="Proteomes" id="UP000233343">
    <property type="component" value="Unassembled WGS sequence"/>
</dbReference>